<feature type="chain" id="PRO_5031474563" evidence="2">
    <location>
        <begin position="19"/>
        <end position="520"/>
    </location>
</feature>
<keyword evidence="1" id="KW-0175">Coiled coil</keyword>
<accession>A0A7Y0AHH3</accession>
<dbReference type="Pfam" id="PF13600">
    <property type="entry name" value="DUF4140"/>
    <property type="match status" value="1"/>
</dbReference>
<reference evidence="5 6" key="1">
    <citation type="submission" date="2020-04" db="EMBL/GenBank/DDBJ databases">
        <title>Hymenobacter polaris sp. nov., isolated from Arctic soil.</title>
        <authorList>
            <person name="Dahal R.H."/>
        </authorList>
    </citation>
    <scope>NUCLEOTIDE SEQUENCE [LARGE SCALE GENOMIC DNA]</scope>
    <source>
        <strain evidence="5 6">RP-2-7</strain>
    </source>
</reference>
<dbReference type="RefSeq" id="WP_169533043.1">
    <property type="nucleotide sequence ID" value="NZ_JABBGH010000003.1"/>
</dbReference>
<evidence type="ECO:0000313" key="6">
    <source>
        <dbReference type="Proteomes" id="UP000559626"/>
    </source>
</evidence>
<evidence type="ECO:0000256" key="1">
    <source>
        <dbReference type="SAM" id="Coils"/>
    </source>
</evidence>
<evidence type="ECO:0000259" key="4">
    <source>
        <dbReference type="Pfam" id="PF13600"/>
    </source>
</evidence>
<name>A0A7Y0AHH3_9BACT</name>
<gene>
    <name evidence="5" type="ORF">HHL22_19400</name>
</gene>
<dbReference type="AlphaFoldDB" id="A0A7Y0AHH3"/>
<dbReference type="Pfam" id="PF13598">
    <property type="entry name" value="DUF4139"/>
    <property type="match status" value="1"/>
</dbReference>
<feature type="signal peptide" evidence="2">
    <location>
        <begin position="1"/>
        <end position="18"/>
    </location>
</feature>
<feature type="domain" description="DUF4140" evidence="4">
    <location>
        <begin position="34"/>
        <end position="130"/>
    </location>
</feature>
<keyword evidence="2" id="KW-0732">Signal</keyword>
<evidence type="ECO:0000313" key="5">
    <source>
        <dbReference type="EMBL" id="NML67374.1"/>
    </source>
</evidence>
<dbReference type="PANTHER" id="PTHR31005">
    <property type="entry name" value="DUF4139 DOMAIN-CONTAINING PROTEIN"/>
    <property type="match status" value="1"/>
</dbReference>
<sequence length="520" mass="57450">MFTRLVILLLAAPASLLAQSVPNRVAVKPPLTRATVYLNGTALEHRATVALAAGLNRVVVSGLSPRLGTEDLEAQWGEGAELLFIDDDDEQLPPPTPLYPTAADSLSRATAEQRTLEGELDGLKQEKAFLLANQTLPSGTQANWSAEVQRGAALMRQRLPTIQQETSRAEARLAVLKTDIAQVQPRASQTSSGDRQVLVVRAAHAGMVTLTLHYFLNHRSPWLPALDIRADASGRAVRFVTRGRLSNRTGLDWQRLPVVLMRYEVADVKRPELTPWELDFDGGDHNGEGRVDEYVVKGTAKGHSGALATQGTRYEVPEPITLASGGRRELTLPPVSLPAHPEYLAVPRVSEQVVLQTKVSGWEGLQLPDRASVYHDGVYVGRTDLDDRAFNDSLEVTLGTDPQLVVGRAKLEDFSGNVPLSDKRRVRLSYQLNVLNRHAETVHLRLLDEVPISEEKEIDVKVLEASGAELDKRTGKLTWLLTLPPGTNQRLVFTFQVDYPKDKQVEIINHRVRISNPKFR</sequence>
<comment type="caution">
    <text evidence="5">The sequence shown here is derived from an EMBL/GenBank/DDBJ whole genome shotgun (WGS) entry which is preliminary data.</text>
</comment>
<dbReference type="InterPro" id="IPR011935">
    <property type="entry name" value="CHP02231"/>
</dbReference>
<organism evidence="5 6">
    <name type="scientific">Hymenobacter polaris</name>
    <dbReference type="NCBI Taxonomy" id="2682546"/>
    <lineage>
        <taxon>Bacteria</taxon>
        <taxon>Pseudomonadati</taxon>
        <taxon>Bacteroidota</taxon>
        <taxon>Cytophagia</taxon>
        <taxon>Cytophagales</taxon>
        <taxon>Hymenobacteraceae</taxon>
        <taxon>Hymenobacter</taxon>
    </lineage>
</organism>
<dbReference type="InterPro" id="IPR037291">
    <property type="entry name" value="DUF4139"/>
</dbReference>
<keyword evidence="6" id="KW-1185">Reference proteome</keyword>
<evidence type="ECO:0000259" key="3">
    <source>
        <dbReference type="Pfam" id="PF13598"/>
    </source>
</evidence>
<dbReference type="PANTHER" id="PTHR31005:SF8">
    <property type="entry name" value="DUF4139 DOMAIN-CONTAINING PROTEIN"/>
    <property type="match status" value="1"/>
</dbReference>
<proteinExistence type="predicted"/>
<feature type="coiled-coil region" evidence="1">
    <location>
        <begin position="106"/>
        <end position="133"/>
    </location>
</feature>
<dbReference type="EMBL" id="JABBGH010000003">
    <property type="protein sequence ID" value="NML67374.1"/>
    <property type="molecule type" value="Genomic_DNA"/>
</dbReference>
<evidence type="ECO:0000256" key="2">
    <source>
        <dbReference type="SAM" id="SignalP"/>
    </source>
</evidence>
<dbReference type="Proteomes" id="UP000559626">
    <property type="component" value="Unassembled WGS sequence"/>
</dbReference>
<protein>
    <submittedName>
        <fullName evidence="5">DUF4139 domain-containing protein</fullName>
    </submittedName>
</protein>
<feature type="domain" description="DUF4139" evidence="3">
    <location>
        <begin position="210"/>
        <end position="501"/>
    </location>
</feature>
<dbReference type="InterPro" id="IPR025554">
    <property type="entry name" value="DUF4140"/>
</dbReference>